<accession>A0AAD5VPA6</accession>
<comment type="caution">
    <text evidence="3">The sequence shown here is derived from an EMBL/GenBank/DDBJ whole genome shotgun (WGS) entry which is preliminary data.</text>
</comment>
<evidence type="ECO:0000256" key="1">
    <source>
        <dbReference type="SAM" id="SignalP"/>
    </source>
</evidence>
<keyword evidence="1" id="KW-0732">Signal</keyword>
<dbReference type="EMBL" id="JANIEX010000656">
    <property type="protein sequence ID" value="KAJ3564506.1"/>
    <property type="molecule type" value="Genomic_DNA"/>
</dbReference>
<gene>
    <name evidence="3" type="ORF">NP233_g8247</name>
</gene>
<dbReference type="SUPFAM" id="SSF49344">
    <property type="entry name" value="CBD9-like"/>
    <property type="match status" value="1"/>
</dbReference>
<feature type="domain" description="Cellobiose dehydrogenase-like cytochrome" evidence="2">
    <location>
        <begin position="34"/>
        <end position="116"/>
    </location>
</feature>
<name>A0AAD5VPA6_9AGAR</name>
<evidence type="ECO:0000259" key="2">
    <source>
        <dbReference type="Pfam" id="PF16010"/>
    </source>
</evidence>
<evidence type="ECO:0000313" key="3">
    <source>
        <dbReference type="EMBL" id="KAJ3564506.1"/>
    </source>
</evidence>
<feature type="chain" id="PRO_5042284007" description="Cellobiose dehydrogenase-like cytochrome domain-containing protein" evidence="1">
    <location>
        <begin position="29"/>
        <end position="116"/>
    </location>
</feature>
<sequence length="116" mass="12023">MDIIRALSVFTLVPFAHLAASAVRSVLAQVAAPYVDPDNGISFVGSTELATGITFGYVFPPLDSTGSLANEFIGEIVAPISTKWAGASPIGSMLQALLLVAWPNGNNIVSSARFAT</sequence>
<dbReference type="Gene3D" id="2.60.40.1210">
    <property type="entry name" value="Cellobiose dehydrogenase, cytochrome domain"/>
    <property type="match status" value="1"/>
</dbReference>
<protein>
    <recommendedName>
        <fullName evidence="2">Cellobiose dehydrogenase-like cytochrome domain-containing protein</fullName>
    </recommendedName>
</protein>
<dbReference type="CDD" id="cd09630">
    <property type="entry name" value="CDH_like_cytochrome"/>
    <property type="match status" value="1"/>
</dbReference>
<dbReference type="AlphaFoldDB" id="A0AAD5VPA6"/>
<organism evidence="3 4">
    <name type="scientific">Leucocoprinus birnbaumii</name>
    <dbReference type="NCBI Taxonomy" id="56174"/>
    <lineage>
        <taxon>Eukaryota</taxon>
        <taxon>Fungi</taxon>
        <taxon>Dikarya</taxon>
        <taxon>Basidiomycota</taxon>
        <taxon>Agaricomycotina</taxon>
        <taxon>Agaricomycetes</taxon>
        <taxon>Agaricomycetidae</taxon>
        <taxon>Agaricales</taxon>
        <taxon>Agaricineae</taxon>
        <taxon>Agaricaceae</taxon>
        <taxon>Leucocoprinus</taxon>
    </lineage>
</organism>
<dbReference type="InterPro" id="IPR015920">
    <property type="entry name" value="Cellobiose_DH-like_cyt"/>
</dbReference>
<dbReference type="Pfam" id="PF16010">
    <property type="entry name" value="CDH-cyt"/>
    <property type="match status" value="1"/>
</dbReference>
<feature type="signal peptide" evidence="1">
    <location>
        <begin position="1"/>
        <end position="28"/>
    </location>
</feature>
<dbReference type="Proteomes" id="UP001213000">
    <property type="component" value="Unassembled WGS sequence"/>
</dbReference>
<reference evidence="3" key="1">
    <citation type="submission" date="2022-07" db="EMBL/GenBank/DDBJ databases">
        <title>Genome Sequence of Leucocoprinus birnbaumii.</title>
        <authorList>
            <person name="Buettner E."/>
        </authorList>
    </citation>
    <scope>NUCLEOTIDE SEQUENCE</scope>
    <source>
        <strain evidence="3">VT141</strain>
    </source>
</reference>
<proteinExistence type="predicted"/>
<evidence type="ECO:0000313" key="4">
    <source>
        <dbReference type="Proteomes" id="UP001213000"/>
    </source>
</evidence>
<keyword evidence="4" id="KW-1185">Reference proteome</keyword>